<gene>
    <name evidence="1" type="ORF">FWILDA_LOCUS10462</name>
</gene>
<dbReference type="EMBL" id="CAMKVN010002692">
    <property type="protein sequence ID" value="CAI2182199.1"/>
    <property type="molecule type" value="Genomic_DNA"/>
</dbReference>
<comment type="caution">
    <text evidence="1">The sequence shown here is derived from an EMBL/GenBank/DDBJ whole genome shotgun (WGS) entry which is preliminary data.</text>
</comment>
<dbReference type="Proteomes" id="UP001153678">
    <property type="component" value="Unassembled WGS sequence"/>
</dbReference>
<protein>
    <submittedName>
        <fullName evidence="1">8039_t:CDS:1</fullName>
    </submittedName>
</protein>
<organism evidence="1 2">
    <name type="scientific">Funneliformis geosporum</name>
    <dbReference type="NCBI Taxonomy" id="1117311"/>
    <lineage>
        <taxon>Eukaryota</taxon>
        <taxon>Fungi</taxon>
        <taxon>Fungi incertae sedis</taxon>
        <taxon>Mucoromycota</taxon>
        <taxon>Glomeromycotina</taxon>
        <taxon>Glomeromycetes</taxon>
        <taxon>Glomerales</taxon>
        <taxon>Glomeraceae</taxon>
        <taxon>Funneliformis</taxon>
    </lineage>
</organism>
<reference evidence="1" key="1">
    <citation type="submission" date="2022-08" db="EMBL/GenBank/DDBJ databases">
        <authorList>
            <person name="Kallberg Y."/>
            <person name="Tangrot J."/>
            <person name="Rosling A."/>
        </authorList>
    </citation>
    <scope>NUCLEOTIDE SEQUENCE</scope>
    <source>
        <strain evidence="1">Wild A</strain>
    </source>
</reference>
<evidence type="ECO:0000313" key="1">
    <source>
        <dbReference type="EMBL" id="CAI2182199.1"/>
    </source>
</evidence>
<accession>A0A9W4X2R2</accession>
<proteinExistence type="predicted"/>
<evidence type="ECO:0000313" key="2">
    <source>
        <dbReference type="Proteomes" id="UP001153678"/>
    </source>
</evidence>
<name>A0A9W4X2R2_9GLOM</name>
<dbReference type="AlphaFoldDB" id="A0A9W4X2R2"/>
<keyword evidence="2" id="KW-1185">Reference proteome</keyword>
<dbReference type="OrthoDB" id="2382449at2759"/>
<sequence length="78" mass="8924">MVDFLRKVDIEVSVMEFVLKPEDTMILLFQTVKMSSSIVKAEEISDISNALIINHETAKLLENKPKKTLEEMSSLDRL</sequence>